<accession>A0A5B0WS10</accession>
<proteinExistence type="predicted"/>
<protein>
    <submittedName>
        <fullName evidence="2">Uncharacterized protein</fullName>
    </submittedName>
</protein>
<organism evidence="2 3">
    <name type="scientific">Pseudohalioglobus sediminis</name>
    <dbReference type="NCBI Taxonomy" id="2606449"/>
    <lineage>
        <taxon>Bacteria</taxon>
        <taxon>Pseudomonadati</taxon>
        <taxon>Pseudomonadota</taxon>
        <taxon>Gammaproteobacteria</taxon>
        <taxon>Cellvibrionales</taxon>
        <taxon>Halieaceae</taxon>
        <taxon>Pseudohalioglobus</taxon>
    </lineage>
</organism>
<sequence length="414" mass="45729">MRRLLCALALLPPLALAAPDWLQGGHVKARWQTLTYPEDSAFREPVGAVAHDQAGSLRLKLRTRTGPLAWEADYQLLARRGDAVELANSGQAGWLLPPPLPDDERRWWDLSHEISSDDDSLWVQRLDRLAASWSGDKTVLRLGRQAVSWGNGLIYNPMDFFNPFDPAAIDTEYKVGDDMLYGQYLLDSGSDWQLVRVQRRDARGDVTSEVSSTALKYHGFGLEQEYDLLLAEHFDQLQLGVGGVLNTGDAVLRGDLLLTDASDGWVASAVINWSYSWVWGGRNVSAVAEYFFNGFGLREADYSAENLAAATDLLQRLERGELFTLGRHYLAGSLLVEVNPLLNVTPTLFYNLGDNSALAQLVLQWDLAQDWQLLGALNLPLGPAGTEFGGLEITGDELNLGSGPGLFAQLAYYF</sequence>
<dbReference type="AlphaFoldDB" id="A0A5B0WS10"/>
<feature type="signal peptide" evidence="1">
    <location>
        <begin position="1"/>
        <end position="17"/>
    </location>
</feature>
<gene>
    <name evidence="2" type="ORF">F0M18_16320</name>
</gene>
<reference evidence="2 3" key="1">
    <citation type="submission" date="2019-09" db="EMBL/GenBank/DDBJ databases">
        <authorList>
            <person name="Chen X.-Y."/>
        </authorList>
    </citation>
    <scope>NUCLEOTIDE SEQUENCE [LARGE SCALE GENOMIC DNA]</scope>
    <source>
        <strain evidence="2 3">NY5</strain>
    </source>
</reference>
<evidence type="ECO:0000256" key="1">
    <source>
        <dbReference type="SAM" id="SignalP"/>
    </source>
</evidence>
<dbReference type="RefSeq" id="WP_149612535.1">
    <property type="nucleotide sequence ID" value="NZ_VTUX01000008.1"/>
</dbReference>
<dbReference type="Proteomes" id="UP000323708">
    <property type="component" value="Unassembled WGS sequence"/>
</dbReference>
<keyword evidence="3" id="KW-1185">Reference proteome</keyword>
<name>A0A5B0WS10_9GAMM</name>
<evidence type="ECO:0000313" key="3">
    <source>
        <dbReference type="Proteomes" id="UP000323708"/>
    </source>
</evidence>
<keyword evidence="1" id="KW-0732">Signal</keyword>
<dbReference type="EMBL" id="VTUX01000008">
    <property type="protein sequence ID" value="KAA1189237.1"/>
    <property type="molecule type" value="Genomic_DNA"/>
</dbReference>
<comment type="caution">
    <text evidence="2">The sequence shown here is derived from an EMBL/GenBank/DDBJ whole genome shotgun (WGS) entry which is preliminary data.</text>
</comment>
<feature type="chain" id="PRO_5022981861" evidence="1">
    <location>
        <begin position="18"/>
        <end position="414"/>
    </location>
</feature>
<evidence type="ECO:0000313" key="2">
    <source>
        <dbReference type="EMBL" id="KAA1189237.1"/>
    </source>
</evidence>